<keyword evidence="3" id="KW-1185">Reference proteome</keyword>
<organism evidence="2 3">
    <name type="scientific">Coccomyxa subellipsoidea (strain C-169)</name>
    <name type="common">Green microalga</name>
    <dbReference type="NCBI Taxonomy" id="574566"/>
    <lineage>
        <taxon>Eukaryota</taxon>
        <taxon>Viridiplantae</taxon>
        <taxon>Chlorophyta</taxon>
        <taxon>core chlorophytes</taxon>
        <taxon>Trebouxiophyceae</taxon>
        <taxon>Trebouxiophyceae incertae sedis</taxon>
        <taxon>Coccomyxaceae</taxon>
        <taxon>Coccomyxa</taxon>
        <taxon>Coccomyxa subellipsoidea</taxon>
    </lineage>
</organism>
<evidence type="ECO:0000313" key="2">
    <source>
        <dbReference type="EMBL" id="EIE23574.1"/>
    </source>
</evidence>
<dbReference type="RefSeq" id="XP_005648118.1">
    <property type="nucleotide sequence ID" value="XM_005648061.1"/>
</dbReference>
<comment type="caution">
    <text evidence="2">The sequence shown here is derived from an EMBL/GenBank/DDBJ whole genome shotgun (WGS) entry which is preliminary data.</text>
</comment>
<feature type="compositionally biased region" description="Basic and acidic residues" evidence="1">
    <location>
        <begin position="52"/>
        <end position="69"/>
    </location>
</feature>
<dbReference type="KEGG" id="csl:COCSUDRAFT_65991"/>
<proteinExistence type="predicted"/>
<dbReference type="EMBL" id="AGSI01000007">
    <property type="protein sequence ID" value="EIE23574.1"/>
    <property type="molecule type" value="Genomic_DNA"/>
</dbReference>
<name>I0YYV5_COCSC</name>
<dbReference type="AlphaFoldDB" id="I0YYV5"/>
<protein>
    <submittedName>
        <fullName evidence="2">Uncharacterized protein</fullName>
    </submittedName>
</protein>
<evidence type="ECO:0000313" key="3">
    <source>
        <dbReference type="Proteomes" id="UP000007264"/>
    </source>
</evidence>
<evidence type="ECO:0000256" key="1">
    <source>
        <dbReference type="SAM" id="MobiDB-lite"/>
    </source>
</evidence>
<sequence>MANHGAGDVAKSSAGLHERKVARRQAAMEAEMVSLREQYDSGSGKAAAEAGPAERTRADIRVEVPRAGDDPAPCPPKTSPSLSPGKAPPQAAAQDI</sequence>
<dbReference type="Proteomes" id="UP000007264">
    <property type="component" value="Unassembled WGS sequence"/>
</dbReference>
<reference evidence="2 3" key="1">
    <citation type="journal article" date="2012" name="Genome Biol.">
        <title>The genome of the polar eukaryotic microalga coccomyxa subellipsoidea reveals traits of cold adaptation.</title>
        <authorList>
            <person name="Blanc G."/>
            <person name="Agarkova I."/>
            <person name="Grimwood J."/>
            <person name="Kuo A."/>
            <person name="Brueggeman A."/>
            <person name="Dunigan D."/>
            <person name="Gurnon J."/>
            <person name="Ladunga I."/>
            <person name="Lindquist E."/>
            <person name="Lucas S."/>
            <person name="Pangilinan J."/>
            <person name="Proschold T."/>
            <person name="Salamov A."/>
            <person name="Schmutz J."/>
            <person name="Weeks D."/>
            <person name="Yamada T."/>
            <person name="Claverie J.M."/>
            <person name="Grigoriev I."/>
            <person name="Van Etten J."/>
            <person name="Lomsadze A."/>
            <person name="Borodovsky M."/>
        </authorList>
    </citation>
    <scope>NUCLEOTIDE SEQUENCE [LARGE SCALE GENOMIC DNA]</scope>
    <source>
        <strain evidence="2 3">C-169</strain>
    </source>
</reference>
<feature type="region of interest" description="Disordered" evidence="1">
    <location>
        <begin position="1"/>
        <end position="96"/>
    </location>
</feature>
<accession>I0YYV5</accession>
<gene>
    <name evidence="2" type="ORF">COCSUDRAFT_65991</name>
</gene>
<dbReference type="GeneID" id="17041566"/>